<organism evidence="3 4">
    <name type="scientific">Rhizobium anhuiense</name>
    <dbReference type="NCBI Taxonomy" id="1184720"/>
    <lineage>
        <taxon>Bacteria</taxon>
        <taxon>Pseudomonadati</taxon>
        <taxon>Pseudomonadota</taxon>
        <taxon>Alphaproteobacteria</taxon>
        <taxon>Hyphomicrobiales</taxon>
        <taxon>Rhizobiaceae</taxon>
        <taxon>Rhizobium/Agrobacterium group</taxon>
        <taxon>Rhizobium</taxon>
    </lineage>
</organism>
<keyword evidence="1" id="KW-0238">DNA-binding</keyword>
<protein>
    <recommendedName>
        <fullName evidence="2">SpoVT-AbrB domain-containing protein</fullName>
    </recommendedName>
</protein>
<keyword evidence="4" id="KW-1185">Reference proteome</keyword>
<evidence type="ECO:0000313" key="4">
    <source>
        <dbReference type="Proteomes" id="UP000219972"/>
    </source>
</evidence>
<name>A0ABX4J311_9HYPH</name>
<dbReference type="InterPro" id="IPR037914">
    <property type="entry name" value="SpoVT-AbrB_sf"/>
</dbReference>
<dbReference type="InterPro" id="IPR007159">
    <property type="entry name" value="SpoVT-AbrB_dom"/>
</dbReference>
<dbReference type="Gene3D" id="2.10.260.10">
    <property type="match status" value="1"/>
</dbReference>
<dbReference type="NCBIfam" id="TIGR01439">
    <property type="entry name" value="lp_hng_hel_AbrB"/>
    <property type="match status" value="1"/>
</dbReference>
<dbReference type="EMBL" id="NWSL01000016">
    <property type="protein sequence ID" value="PDS49559.1"/>
    <property type="molecule type" value="Genomic_DNA"/>
</dbReference>
<feature type="domain" description="SpoVT-AbrB" evidence="2">
    <location>
        <begin position="3"/>
        <end position="49"/>
    </location>
</feature>
<evidence type="ECO:0000256" key="1">
    <source>
        <dbReference type="PROSITE-ProRule" id="PRU01076"/>
    </source>
</evidence>
<dbReference type="SMART" id="SM00966">
    <property type="entry name" value="SpoVT_AbrB"/>
    <property type="match status" value="1"/>
</dbReference>
<dbReference type="SUPFAM" id="SSF89447">
    <property type="entry name" value="AbrB/MazE/MraZ-like"/>
    <property type="match status" value="1"/>
</dbReference>
<accession>A0ABX4J311</accession>
<dbReference type="Proteomes" id="UP000219972">
    <property type="component" value="Unassembled WGS sequence"/>
</dbReference>
<sequence length="58" mass="6167">MPEAHLGITAKGQVIIPKAVRELLGIVPGSEVDFHRTADGSVVLTRADRKQPSAAFKS</sequence>
<evidence type="ECO:0000313" key="3">
    <source>
        <dbReference type="EMBL" id="PDS49559.1"/>
    </source>
</evidence>
<reference evidence="3 4" key="1">
    <citation type="submission" date="2017-09" db="EMBL/GenBank/DDBJ databases">
        <title>Comparative genomics of rhizobia isolated from Phaseolus vulgaris in China.</title>
        <authorList>
            <person name="Tong W."/>
        </authorList>
    </citation>
    <scope>NUCLEOTIDE SEQUENCE [LARGE SCALE GENOMIC DNA]</scope>
    <source>
        <strain evidence="3 4">Y27</strain>
    </source>
</reference>
<dbReference type="Pfam" id="PF04014">
    <property type="entry name" value="MazE_antitoxin"/>
    <property type="match status" value="1"/>
</dbReference>
<proteinExistence type="predicted"/>
<gene>
    <name evidence="3" type="ORF">CO662_23450</name>
</gene>
<evidence type="ECO:0000259" key="2">
    <source>
        <dbReference type="PROSITE" id="PS51740"/>
    </source>
</evidence>
<dbReference type="PROSITE" id="PS51740">
    <property type="entry name" value="SPOVT_ABRB"/>
    <property type="match status" value="1"/>
</dbReference>
<comment type="caution">
    <text evidence="3">The sequence shown here is derived from an EMBL/GenBank/DDBJ whole genome shotgun (WGS) entry which is preliminary data.</text>
</comment>
<dbReference type="RefSeq" id="WP_097544188.1">
    <property type="nucleotide sequence ID" value="NZ_NWSK01000024.1"/>
</dbReference>